<sequence>MLEVLFHFNINMVLKQQVKPKSIRRAFRTRPSTQIVKIHVESSETVKLYDSIIHCNCDFDPRKVFEEPVVRRKKKENLAVGSLHKSLTGKDEGGTTYDSVTENDDMLETVRQADISERNRIVAEVITAI</sequence>
<organism evidence="1 2">
    <name type="scientific">Heterorhabditis bacteriophora</name>
    <name type="common">Entomopathogenic nematode worm</name>
    <dbReference type="NCBI Taxonomy" id="37862"/>
    <lineage>
        <taxon>Eukaryota</taxon>
        <taxon>Metazoa</taxon>
        <taxon>Ecdysozoa</taxon>
        <taxon>Nematoda</taxon>
        <taxon>Chromadorea</taxon>
        <taxon>Rhabditida</taxon>
        <taxon>Rhabditina</taxon>
        <taxon>Rhabditomorpha</taxon>
        <taxon>Strongyloidea</taxon>
        <taxon>Heterorhabditidae</taxon>
        <taxon>Heterorhabditis</taxon>
    </lineage>
</organism>
<dbReference type="AlphaFoldDB" id="A0A1I7XQX1"/>
<proteinExistence type="predicted"/>
<evidence type="ECO:0000313" key="2">
    <source>
        <dbReference type="WBParaSite" id="Hba_20133"/>
    </source>
</evidence>
<evidence type="ECO:0000313" key="1">
    <source>
        <dbReference type="Proteomes" id="UP000095283"/>
    </source>
</evidence>
<protein>
    <submittedName>
        <fullName evidence="2">Uncharacterized protein</fullName>
    </submittedName>
</protein>
<dbReference type="Proteomes" id="UP000095283">
    <property type="component" value="Unplaced"/>
</dbReference>
<dbReference type="WBParaSite" id="Hba_20133">
    <property type="protein sequence ID" value="Hba_20133"/>
    <property type="gene ID" value="Hba_20133"/>
</dbReference>
<accession>A0A1I7XQX1</accession>
<reference evidence="2" key="1">
    <citation type="submission" date="2016-11" db="UniProtKB">
        <authorList>
            <consortium name="WormBaseParasite"/>
        </authorList>
    </citation>
    <scope>IDENTIFICATION</scope>
</reference>
<keyword evidence="1" id="KW-1185">Reference proteome</keyword>
<name>A0A1I7XQX1_HETBA</name>